<feature type="domain" description="Fibronectin type-III" evidence="14">
    <location>
        <begin position="145"/>
        <end position="244"/>
    </location>
</feature>
<dbReference type="Gene3D" id="2.60.40.10">
    <property type="entry name" value="Immunoglobulins"/>
    <property type="match status" value="6"/>
</dbReference>
<evidence type="ECO:0000256" key="4">
    <source>
        <dbReference type="ARBA" id="ARBA00022889"/>
    </source>
</evidence>
<evidence type="ECO:0000256" key="9">
    <source>
        <dbReference type="ARBA" id="ARBA00057725"/>
    </source>
</evidence>
<dbReference type="InterPro" id="IPR013098">
    <property type="entry name" value="Ig_I-set"/>
</dbReference>
<dbReference type="Pfam" id="PF00041">
    <property type="entry name" value="fn3"/>
    <property type="match status" value="3"/>
</dbReference>
<dbReference type="CDD" id="cd00096">
    <property type="entry name" value="Ig"/>
    <property type="match status" value="1"/>
</dbReference>
<evidence type="ECO:0000256" key="10">
    <source>
        <dbReference type="ARBA" id="ARBA00063381"/>
    </source>
</evidence>
<organism evidence="15 16">
    <name type="scientific">Eschrichtius robustus</name>
    <name type="common">California gray whale</name>
    <name type="synonym">Eschrichtius gibbosus</name>
    <dbReference type="NCBI Taxonomy" id="9764"/>
    <lineage>
        <taxon>Eukaryota</taxon>
        <taxon>Metazoa</taxon>
        <taxon>Chordata</taxon>
        <taxon>Craniata</taxon>
        <taxon>Vertebrata</taxon>
        <taxon>Euteleostomi</taxon>
        <taxon>Mammalia</taxon>
        <taxon>Eutheria</taxon>
        <taxon>Laurasiatheria</taxon>
        <taxon>Artiodactyla</taxon>
        <taxon>Whippomorpha</taxon>
        <taxon>Cetacea</taxon>
        <taxon>Mysticeti</taxon>
        <taxon>Eschrichtiidae</taxon>
        <taxon>Eschrichtius</taxon>
    </lineage>
</organism>
<name>A0AB34HIL6_ESCRO</name>
<keyword evidence="3" id="KW-0677">Repeat</keyword>
<keyword evidence="6" id="KW-0009">Actin-binding</keyword>
<dbReference type="InterPro" id="IPR013783">
    <property type="entry name" value="Ig-like_fold"/>
</dbReference>
<dbReference type="GO" id="GO:0007155">
    <property type="term" value="P:cell adhesion"/>
    <property type="evidence" value="ECO:0007669"/>
    <property type="project" value="UniProtKB-KW"/>
</dbReference>
<keyword evidence="1" id="KW-0787">Thick filament</keyword>
<dbReference type="FunFam" id="2.60.40.10:FF:000031">
    <property type="entry name" value="Myosin-binding protein C, slow type"/>
    <property type="match status" value="1"/>
</dbReference>
<dbReference type="FunFam" id="2.60.40.10:FF:000326">
    <property type="entry name" value="Myosin-binding protein C, cardiac-type"/>
    <property type="match status" value="1"/>
</dbReference>
<dbReference type="InterPro" id="IPR050964">
    <property type="entry name" value="Striated_Muscle_Regulatory"/>
</dbReference>
<dbReference type="SUPFAM" id="SSF49265">
    <property type="entry name" value="Fibronectin type III"/>
    <property type="match status" value="2"/>
</dbReference>
<protein>
    <recommendedName>
        <fullName evidence="11">Myosin-binding protein C, slow-type</fullName>
    </recommendedName>
    <alternativeName>
        <fullName evidence="12">C-protein, skeletal muscle slow isoform</fullName>
    </alternativeName>
</protein>
<evidence type="ECO:0000256" key="7">
    <source>
        <dbReference type="ARBA" id="ARBA00023319"/>
    </source>
</evidence>
<evidence type="ECO:0000256" key="8">
    <source>
        <dbReference type="ARBA" id="ARBA00038352"/>
    </source>
</evidence>
<dbReference type="PROSITE" id="PS50835">
    <property type="entry name" value="IG_LIKE"/>
    <property type="match status" value="3"/>
</dbReference>
<dbReference type="InterPro" id="IPR036116">
    <property type="entry name" value="FN3_sf"/>
</dbReference>
<dbReference type="Proteomes" id="UP001159641">
    <property type="component" value="Unassembled WGS sequence"/>
</dbReference>
<evidence type="ECO:0000313" key="15">
    <source>
        <dbReference type="EMBL" id="KAJ8791566.1"/>
    </source>
</evidence>
<evidence type="ECO:0000313" key="16">
    <source>
        <dbReference type="Proteomes" id="UP001159641"/>
    </source>
</evidence>
<dbReference type="InterPro" id="IPR036179">
    <property type="entry name" value="Ig-like_dom_sf"/>
</dbReference>
<accession>A0AB34HIL6</accession>
<dbReference type="CDD" id="cd05894">
    <property type="entry name" value="Ig_C5_MyBP-C"/>
    <property type="match status" value="1"/>
</dbReference>
<comment type="function">
    <text evidence="9">Thick filament-associated protein located in the crossbridge region of vertebrate striated muscle a bands. Slow skeletal protein that binds to both myosin and actin. In vitro, binds to native thin filaments and modifies the activity of actin-activated myosin ATPase. May modulate muscle contraction or may play a more structural role.</text>
</comment>
<comment type="caution">
    <text evidence="15">The sequence shown here is derived from an EMBL/GenBank/DDBJ whole genome shotgun (WGS) entry which is preliminary data.</text>
</comment>
<evidence type="ECO:0000256" key="6">
    <source>
        <dbReference type="ARBA" id="ARBA00023203"/>
    </source>
</evidence>
<dbReference type="Pfam" id="PF07679">
    <property type="entry name" value="I-set"/>
    <property type="match status" value="3"/>
</dbReference>
<evidence type="ECO:0000259" key="14">
    <source>
        <dbReference type="PROSITE" id="PS50853"/>
    </source>
</evidence>
<sequence>MFFHFLRIHKLVVTNALVEDEGDYVFAPDAYSVILPAKVHVIDPPKINLDGLDADNTVTVIAGNKLRLEIPISGEPPPKAIWSRADKAIMEGSSRIRAEHYPDSTTLVIDVAEKDDSGVYHINLKNEAGEAHAAITIKVVDVPDPPVAPRVTHVGDDWCIMNWEPPLYDGGSPILGYFIERKKKQSSRWMRLNFDLCKETTFEPKKMIEGVAYEVRIFAVNAVGLSKPSMPSKPFVPLAVTSPPTLLAVDSVTDTTVTMKWRPPDHIGAAGLDGYVLEYCFEGTDSWIVANTELIEKTKFTITGLPTDARIFVRVKAVNAAGASDPKYYSQPILVKEIIVYDTDCKTTLFYSHSEAPKIRIPRHLKQTYIRRVGEAINLVIPFQGKPRPELTWKKDGAPIDKNQINIRNSETDTIIFIRKAERSHSGKYDLQVKVEKYVETASIDIQVVDRPGPPQVVKINDVWGENVALSWLPPKDDGNTAITGYTIQKADKKSMEWFTVIEHYHRTSATITELVIGNEYYFRVFAENMCGLSEDVTMTKESAVIAKDGKIYKNPMYEDFNFTEAPMFTQPLVNTYAIAGYNATLNCSVRGNPKPKITWMKNKVAIVDDPRYRMFSNQGVCTLEIRKPSPYDGGTYSCKAVNDLGAVEIDCKLEVKDGFDFAFSFSSFLGGLSFCRLLLQGVPPNVIDSYLRKLHSSNPEEY</sequence>
<evidence type="ECO:0000256" key="5">
    <source>
        <dbReference type="ARBA" id="ARBA00023179"/>
    </source>
</evidence>
<dbReference type="SMART" id="SM00409">
    <property type="entry name" value="IG"/>
    <property type="match status" value="3"/>
</dbReference>
<feature type="domain" description="Ig-like" evidence="13">
    <location>
        <begin position="567"/>
        <end position="655"/>
    </location>
</feature>
<dbReference type="FunFam" id="2.60.40.10:FF:000062">
    <property type="entry name" value="Myosin-binding protein C, slow type"/>
    <property type="match status" value="1"/>
</dbReference>
<keyword evidence="2" id="KW-0597">Phosphoprotein</keyword>
<proteinExistence type="inferred from homology"/>
<feature type="domain" description="Fibronectin type-III" evidence="14">
    <location>
        <begin position="454"/>
        <end position="549"/>
    </location>
</feature>
<dbReference type="FunFam" id="2.60.40.10:FF:000249">
    <property type="entry name" value="myosin-binding protein C, slow-type isoform X4"/>
    <property type="match status" value="1"/>
</dbReference>
<dbReference type="InterPro" id="IPR003599">
    <property type="entry name" value="Ig_sub"/>
</dbReference>
<evidence type="ECO:0000256" key="3">
    <source>
        <dbReference type="ARBA" id="ARBA00022737"/>
    </source>
</evidence>
<dbReference type="PROSITE" id="PS50853">
    <property type="entry name" value="FN3"/>
    <property type="match status" value="3"/>
</dbReference>
<dbReference type="GO" id="GO:0032982">
    <property type="term" value="C:myosin filament"/>
    <property type="evidence" value="ECO:0007669"/>
    <property type="project" value="UniProtKB-KW"/>
</dbReference>
<dbReference type="EMBL" id="JAIQCJ010001201">
    <property type="protein sequence ID" value="KAJ8791566.1"/>
    <property type="molecule type" value="Genomic_DNA"/>
</dbReference>
<dbReference type="SMART" id="SM00060">
    <property type="entry name" value="FN3"/>
    <property type="match status" value="3"/>
</dbReference>
<dbReference type="PANTHER" id="PTHR13817">
    <property type="entry name" value="TITIN"/>
    <property type="match status" value="1"/>
</dbReference>
<feature type="domain" description="Fibronectin type-III" evidence="14">
    <location>
        <begin position="245"/>
        <end position="338"/>
    </location>
</feature>
<dbReference type="InterPro" id="IPR003961">
    <property type="entry name" value="FN3_dom"/>
</dbReference>
<dbReference type="PANTHER" id="PTHR13817:SF27">
    <property type="entry name" value="MYOSIN-BINDING PROTEIN C, SLOW-TYPE"/>
    <property type="match status" value="1"/>
</dbReference>
<dbReference type="AlphaFoldDB" id="A0AB34HIL6"/>
<evidence type="ECO:0000256" key="12">
    <source>
        <dbReference type="ARBA" id="ARBA00083445"/>
    </source>
</evidence>
<reference evidence="15 16" key="1">
    <citation type="submission" date="2022-11" db="EMBL/GenBank/DDBJ databases">
        <title>Whole genome sequence of Eschrichtius robustus ER-17-0199.</title>
        <authorList>
            <person name="Bruniche-Olsen A."/>
            <person name="Black A.N."/>
            <person name="Fields C.J."/>
            <person name="Walden K."/>
            <person name="Dewoody J.A."/>
        </authorList>
    </citation>
    <scope>NUCLEOTIDE SEQUENCE [LARGE SCALE GENOMIC DNA]</scope>
    <source>
        <strain evidence="15">ER-17-0199</strain>
        <tissue evidence="15">Blubber</tissue>
    </source>
</reference>
<evidence type="ECO:0000256" key="11">
    <source>
        <dbReference type="ARBA" id="ARBA00072307"/>
    </source>
</evidence>
<evidence type="ECO:0000256" key="2">
    <source>
        <dbReference type="ARBA" id="ARBA00022553"/>
    </source>
</evidence>
<dbReference type="GO" id="GO:0003779">
    <property type="term" value="F:actin binding"/>
    <property type="evidence" value="ECO:0007669"/>
    <property type="project" value="UniProtKB-KW"/>
</dbReference>
<comment type="subunit">
    <text evidence="10">Interacts with USP25 (isoform USP25m only); the interaction prevents proteasomal degradation of MYBPC1.</text>
</comment>
<keyword evidence="4" id="KW-0130">Cell adhesion</keyword>
<evidence type="ECO:0000259" key="13">
    <source>
        <dbReference type="PROSITE" id="PS50835"/>
    </source>
</evidence>
<keyword evidence="16" id="KW-1185">Reference proteome</keyword>
<gene>
    <name evidence="15" type="ORF">J1605_020288</name>
</gene>
<dbReference type="SUPFAM" id="SSF48726">
    <property type="entry name" value="Immunoglobulin"/>
    <property type="match status" value="3"/>
</dbReference>
<feature type="domain" description="Ig-like" evidence="13">
    <location>
        <begin position="357"/>
        <end position="445"/>
    </location>
</feature>
<feature type="domain" description="Ig-like" evidence="13">
    <location>
        <begin position="45"/>
        <end position="136"/>
    </location>
</feature>
<dbReference type="FunFam" id="2.60.40.10:FF:000060">
    <property type="entry name" value="Myosin-binding protein C, slow type"/>
    <property type="match status" value="1"/>
</dbReference>
<keyword evidence="5" id="KW-0514">Muscle protein</keyword>
<dbReference type="FunFam" id="2.60.40.10:FF:000286">
    <property type="entry name" value="Myosin binding protein C, slow type"/>
    <property type="match status" value="1"/>
</dbReference>
<dbReference type="CDD" id="cd00063">
    <property type="entry name" value="FN3"/>
    <property type="match status" value="3"/>
</dbReference>
<keyword evidence="7" id="KW-0393">Immunoglobulin domain</keyword>
<dbReference type="PRINTS" id="PR00014">
    <property type="entry name" value="FNTYPEIII"/>
</dbReference>
<dbReference type="SMART" id="SM00408">
    <property type="entry name" value="IGc2"/>
    <property type="match status" value="3"/>
</dbReference>
<dbReference type="InterPro" id="IPR007110">
    <property type="entry name" value="Ig-like_dom"/>
</dbReference>
<dbReference type="InterPro" id="IPR003598">
    <property type="entry name" value="Ig_sub2"/>
</dbReference>
<comment type="similarity">
    <text evidence="8">Belongs to the immunoglobulin superfamily. MyBP family.</text>
</comment>
<evidence type="ECO:0000256" key="1">
    <source>
        <dbReference type="ARBA" id="ARBA00022433"/>
    </source>
</evidence>